<dbReference type="InterPro" id="IPR025117">
    <property type="entry name" value="DUF4037"/>
</dbReference>
<proteinExistence type="predicted"/>
<keyword evidence="3" id="KW-1185">Reference proteome</keyword>
<evidence type="ECO:0000313" key="2">
    <source>
        <dbReference type="EMBL" id="BEH91518.1"/>
    </source>
</evidence>
<dbReference type="Proteomes" id="UP001432099">
    <property type="component" value="Chromosome"/>
</dbReference>
<sequence length="270" mass="32030">MINVNEILHRLIAEFKTLEEVTGITMSGSKFSNYQDELSDINIVIYFTQPIAKEKRRQILVKFSESMELDCPGEVNIDHCSLRDFAVELDLCYLEMSTVEKKLMDAIDETMITRYTSTQIAYFVHNSNILFDRDQQLAKLKEEYTSHYSDQMRQRIVSIQYPLLKQSHKSYYIRFERALEHRDRIHLSNLLNGYLKCYLEIIFALNRQYYPTENRIIQITEEICRVLPKLMKEHIELLFVHAARYDKQLLSVIDLMVQQLTELLQQEGLL</sequence>
<evidence type="ECO:0000313" key="3">
    <source>
        <dbReference type="Proteomes" id="UP001432099"/>
    </source>
</evidence>
<protein>
    <recommendedName>
        <fullName evidence="1">DUF4037 domain-containing protein</fullName>
    </recommendedName>
</protein>
<evidence type="ECO:0000259" key="1">
    <source>
        <dbReference type="Pfam" id="PF13228"/>
    </source>
</evidence>
<name>A0ABM8IJU8_9FIRM</name>
<dbReference type="EMBL" id="AP028127">
    <property type="protein sequence ID" value="BEH91518.1"/>
    <property type="molecule type" value="Genomic_DNA"/>
</dbReference>
<gene>
    <name evidence="2" type="ORF">T23_16200</name>
</gene>
<accession>A0ABM8IJU8</accession>
<organism evidence="2 3">
    <name type="scientific">Turicibacter faecis</name>
    <dbReference type="NCBI Taxonomy" id="2963365"/>
    <lineage>
        <taxon>Bacteria</taxon>
        <taxon>Bacillati</taxon>
        <taxon>Bacillota</taxon>
        <taxon>Erysipelotrichia</taxon>
        <taxon>Erysipelotrichales</taxon>
        <taxon>Turicibacteraceae</taxon>
        <taxon>Turicibacter</taxon>
    </lineage>
</organism>
<feature type="domain" description="DUF4037" evidence="1">
    <location>
        <begin position="121"/>
        <end position="212"/>
    </location>
</feature>
<dbReference type="Gene3D" id="3.30.460.10">
    <property type="entry name" value="Beta Polymerase, domain 2"/>
    <property type="match status" value="1"/>
</dbReference>
<dbReference type="Pfam" id="PF13228">
    <property type="entry name" value="DUF4037"/>
    <property type="match status" value="1"/>
</dbReference>
<reference evidence="2" key="1">
    <citation type="journal article" date="2024" name="Int. J. Syst. Evol. Microbiol.">
        <title>Turicibacter faecis sp. nov., isolated from faeces of heart failure mouse model.</title>
        <authorList>
            <person name="Imamura Y."/>
            <person name="Motooka D."/>
            <person name="Nakajima Y."/>
            <person name="Ito S."/>
            <person name="Kitakaze M."/>
            <person name="Iida T."/>
            <person name="Nakamura S."/>
        </authorList>
    </citation>
    <scope>NUCLEOTIDE SEQUENCE</scope>
    <source>
        <strain evidence="2">TC023</strain>
    </source>
</reference>
<dbReference type="InterPro" id="IPR043519">
    <property type="entry name" value="NT_sf"/>
</dbReference>
<dbReference type="RefSeq" id="WP_161832159.1">
    <property type="nucleotide sequence ID" value="NZ_AP028127.1"/>
</dbReference>
<dbReference type="SUPFAM" id="SSF81301">
    <property type="entry name" value="Nucleotidyltransferase"/>
    <property type="match status" value="1"/>
</dbReference>